<keyword evidence="7" id="KW-0456">Lyase</keyword>
<sequence>MCNRYADRISYCSYFDTLKDTPLPLVRPGPDRAPNLEPRDNIRPTDRGQVLLPVEGGLELREMRWGLIPWFHRKPVKEWKVLTTNARSETIDTIASYKSAFAQRRCLIPVSAFYEWTGDKSPKTKWQFTLPGSEWFCFAGIWDRAETADGVVESYALTTLPPDPAFEKYHDRAPLVLERADYAAWLDSPSSAKALFTHPKRLPLQVELATV</sequence>
<dbReference type="InterPro" id="IPR003738">
    <property type="entry name" value="SRAP"/>
</dbReference>
<keyword evidence="3" id="KW-0227">DNA damage</keyword>
<gene>
    <name evidence="10" type="ORF">RADP37_05511</name>
</gene>
<accession>A0A4Y1MR84</accession>
<evidence type="ECO:0000256" key="2">
    <source>
        <dbReference type="ARBA" id="ARBA00022670"/>
    </source>
</evidence>
<evidence type="ECO:0000256" key="6">
    <source>
        <dbReference type="ARBA" id="ARBA00023125"/>
    </source>
</evidence>
<dbReference type="PANTHER" id="PTHR13604:SF0">
    <property type="entry name" value="ABASIC SITE PROCESSING PROTEIN HMCES"/>
    <property type="match status" value="1"/>
</dbReference>
<evidence type="ECO:0000256" key="7">
    <source>
        <dbReference type="ARBA" id="ARBA00023239"/>
    </source>
</evidence>
<dbReference type="EMBL" id="CP025184">
    <property type="protein sequence ID" value="AWV20024.1"/>
    <property type="molecule type" value="Genomic_DNA"/>
</dbReference>
<keyword evidence="4 8" id="KW-0378">Hydrolase</keyword>
<protein>
    <recommendedName>
        <fullName evidence="8">Abasic site processing protein</fullName>
        <ecNumber evidence="8">3.4.-.-</ecNumber>
    </recommendedName>
</protein>
<geneLocation type="plasmid" evidence="10">
    <name>p3-AD2</name>
</geneLocation>
<proteinExistence type="inferred from homology"/>
<dbReference type="SUPFAM" id="SSF143081">
    <property type="entry name" value="BB1717-like"/>
    <property type="match status" value="1"/>
</dbReference>
<dbReference type="GO" id="GO:0003697">
    <property type="term" value="F:single-stranded DNA binding"/>
    <property type="evidence" value="ECO:0007669"/>
    <property type="project" value="InterPro"/>
</dbReference>
<keyword evidence="5" id="KW-0190">Covalent protein-DNA linkage</keyword>
<reference evidence="10" key="1">
    <citation type="submission" date="2017-12" db="EMBL/GenBank/DDBJ databases">
        <authorList>
            <person name="Martens C."/>
            <person name="Dahlstrom E."/>
            <person name="Barbian K."/>
            <person name="Sykora L."/>
            <person name="Ricklefs S."/>
            <person name="Bruno D."/>
            <person name="Anzick I."/>
            <person name="Myles I."/>
            <person name="Datta S.K."/>
        </authorList>
    </citation>
    <scope>NUCLEOTIDE SEQUENCE</scope>
    <source>
        <strain evidence="10">AD2</strain>
        <plasmid evidence="10">p3-AD2</plasmid>
    </source>
</reference>
<dbReference type="GO" id="GO:0008233">
    <property type="term" value="F:peptidase activity"/>
    <property type="evidence" value="ECO:0007669"/>
    <property type="project" value="UniProtKB-KW"/>
</dbReference>
<comment type="similarity">
    <text evidence="1 8">Belongs to the SOS response-associated peptidase family.</text>
</comment>
<organism evidence="10">
    <name type="scientific">Roseomonas mucosa</name>
    <dbReference type="NCBI Taxonomy" id="207340"/>
    <lineage>
        <taxon>Bacteria</taxon>
        <taxon>Pseudomonadati</taxon>
        <taxon>Pseudomonadota</taxon>
        <taxon>Alphaproteobacteria</taxon>
        <taxon>Acetobacterales</taxon>
        <taxon>Roseomonadaceae</taxon>
        <taxon>Roseomonas</taxon>
    </lineage>
</organism>
<evidence type="ECO:0000256" key="5">
    <source>
        <dbReference type="ARBA" id="ARBA00023124"/>
    </source>
</evidence>
<dbReference type="Gene3D" id="3.90.1680.10">
    <property type="entry name" value="SOS response associated peptidase-like"/>
    <property type="match status" value="1"/>
</dbReference>
<dbReference type="PANTHER" id="PTHR13604">
    <property type="entry name" value="DC12-RELATED"/>
    <property type="match status" value="1"/>
</dbReference>
<evidence type="ECO:0000313" key="10">
    <source>
        <dbReference type="EMBL" id="AWV20024.1"/>
    </source>
</evidence>
<dbReference type="InterPro" id="IPR036590">
    <property type="entry name" value="SRAP-like"/>
</dbReference>
<evidence type="ECO:0000256" key="4">
    <source>
        <dbReference type="ARBA" id="ARBA00022801"/>
    </source>
</evidence>
<dbReference type="GO" id="GO:0006508">
    <property type="term" value="P:proteolysis"/>
    <property type="evidence" value="ECO:0007669"/>
    <property type="project" value="UniProtKB-KW"/>
</dbReference>
<dbReference type="RefSeq" id="WP_397540356.1">
    <property type="nucleotide sequence ID" value="NZ_CP025184.1"/>
</dbReference>
<keyword evidence="6" id="KW-0238">DNA-binding</keyword>
<dbReference type="EC" id="3.4.-.-" evidence="8"/>
<evidence type="ECO:0000256" key="3">
    <source>
        <dbReference type="ARBA" id="ARBA00022763"/>
    </source>
</evidence>
<feature type="region of interest" description="Disordered" evidence="9">
    <location>
        <begin position="25"/>
        <end position="45"/>
    </location>
</feature>
<dbReference type="AlphaFoldDB" id="A0A4Y1MR84"/>
<name>A0A4Y1MR84_9PROT</name>
<evidence type="ECO:0000256" key="1">
    <source>
        <dbReference type="ARBA" id="ARBA00008136"/>
    </source>
</evidence>
<dbReference type="GO" id="GO:0106300">
    <property type="term" value="P:protein-DNA covalent cross-linking repair"/>
    <property type="evidence" value="ECO:0007669"/>
    <property type="project" value="InterPro"/>
</dbReference>
<keyword evidence="2 8" id="KW-0645">Protease</keyword>
<dbReference type="GO" id="GO:0016829">
    <property type="term" value="F:lyase activity"/>
    <property type="evidence" value="ECO:0007669"/>
    <property type="project" value="UniProtKB-KW"/>
</dbReference>
<evidence type="ECO:0000256" key="9">
    <source>
        <dbReference type="SAM" id="MobiDB-lite"/>
    </source>
</evidence>
<keyword evidence="10" id="KW-0614">Plasmid</keyword>
<evidence type="ECO:0000256" key="8">
    <source>
        <dbReference type="RuleBase" id="RU364100"/>
    </source>
</evidence>
<dbReference type="Pfam" id="PF02586">
    <property type="entry name" value="SRAP"/>
    <property type="match status" value="1"/>
</dbReference>